<protein>
    <submittedName>
        <fullName evidence="2">Uncharacterized protein</fullName>
    </submittedName>
</protein>
<reference evidence="2" key="1">
    <citation type="submission" date="2021-02" db="EMBL/GenBank/DDBJ databases">
        <authorList>
            <person name="Nowell W R."/>
        </authorList>
    </citation>
    <scope>NUCLEOTIDE SEQUENCE</scope>
</reference>
<evidence type="ECO:0000313" key="2">
    <source>
        <dbReference type="EMBL" id="CAF1094097.1"/>
    </source>
</evidence>
<dbReference type="EMBL" id="CAJNOV010002224">
    <property type="protein sequence ID" value="CAF1094097.1"/>
    <property type="molecule type" value="Genomic_DNA"/>
</dbReference>
<gene>
    <name evidence="3" type="ORF">BYL167_LOCUS20999</name>
    <name evidence="2" type="ORF">CJN711_LOCUS6816</name>
</gene>
<proteinExistence type="predicted"/>
<feature type="transmembrane region" description="Helical" evidence="1">
    <location>
        <begin position="292"/>
        <end position="312"/>
    </location>
</feature>
<feature type="transmembrane region" description="Helical" evidence="1">
    <location>
        <begin position="211"/>
        <end position="232"/>
    </location>
</feature>
<keyword evidence="1" id="KW-0812">Transmembrane</keyword>
<organism evidence="2 4">
    <name type="scientific">Rotaria magnacalcarata</name>
    <dbReference type="NCBI Taxonomy" id="392030"/>
    <lineage>
        <taxon>Eukaryota</taxon>
        <taxon>Metazoa</taxon>
        <taxon>Spiralia</taxon>
        <taxon>Gnathifera</taxon>
        <taxon>Rotifera</taxon>
        <taxon>Eurotatoria</taxon>
        <taxon>Bdelloidea</taxon>
        <taxon>Philodinida</taxon>
        <taxon>Philodinidae</taxon>
        <taxon>Rotaria</taxon>
    </lineage>
</organism>
<evidence type="ECO:0000313" key="3">
    <source>
        <dbReference type="EMBL" id="CAF4140508.1"/>
    </source>
</evidence>
<dbReference type="EMBL" id="CAJOBH010009417">
    <property type="protein sequence ID" value="CAF4140508.1"/>
    <property type="molecule type" value="Genomic_DNA"/>
</dbReference>
<dbReference type="Proteomes" id="UP000663855">
    <property type="component" value="Unassembled WGS sequence"/>
</dbReference>
<keyword evidence="1" id="KW-0472">Membrane</keyword>
<dbReference type="Proteomes" id="UP000681967">
    <property type="component" value="Unassembled WGS sequence"/>
</dbReference>
<feature type="transmembrane region" description="Helical" evidence="1">
    <location>
        <begin position="259"/>
        <end position="280"/>
    </location>
</feature>
<dbReference type="AlphaFoldDB" id="A0A814NK25"/>
<sequence>MAADDEFCLLNSSISSSCSSCFYGPFCQFTTAYYSILSIQSLFCSIQSIPISIILSVFFFGSLCNLFAVGTFCQSNAREMGSGIYRLWISIIGQLGLTIVVIHTITEKNNSGKIGCFIFEYVRKVLHASYDSLTACTTLERTMVIYQGITFNKMYSRRLAKLIIPSLIFYHFTIILYEPFNRELIYSMNRYWCLLKFPNQLLVNFETITNIYHFIVPYLINLILPMYWILVLTKNKSALNKHTSIWVNFKNVLFSHKHAIISCYIFVLFNTPRFISTFYLTCIKLRCQNTTYITAYFLSLVPFMINLFIFVLPSPKHRPEFLDLVQRITKYRFRSQYIST</sequence>
<accession>A0A814NK25</accession>
<feature type="transmembrane region" description="Helical" evidence="1">
    <location>
        <begin position="49"/>
        <end position="72"/>
    </location>
</feature>
<keyword evidence="1" id="KW-1133">Transmembrane helix</keyword>
<evidence type="ECO:0000313" key="4">
    <source>
        <dbReference type="Proteomes" id="UP000663855"/>
    </source>
</evidence>
<name>A0A814NK25_9BILA</name>
<feature type="transmembrane region" description="Helical" evidence="1">
    <location>
        <begin position="84"/>
        <end position="105"/>
    </location>
</feature>
<feature type="transmembrane region" description="Helical" evidence="1">
    <location>
        <begin position="159"/>
        <end position="177"/>
    </location>
</feature>
<evidence type="ECO:0000256" key="1">
    <source>
        <dbReference type="SAM" id="Phobius"/>
    </source>
</evidence>
<dbReference type="SUPFAM" id="SSF81321">
    <property type="entry name" value="Family A G protein-coupled receptor-like"/>
    <property type="match status" value="1"/>
</dbReference>
<dbReference type="Gene3D" id="1.20.1070.10">
    <property type="entry name" value="Rhodopsin 7-helix transmembrane proteins"/>
    <property type="match status" value="1"/>
</dbReference>
<comment type="caution">
    <text evidence="2">The sequence shown here is derived from an EMBL/GenBank/DDBJ whole genome shotgun (WGS) entry which is preliminary data.</text>
</comment>